<evidence type="ECO:0000313" key="2">
    <source>
        <dbReference type="EMBL" id="KAE9978266.1"/>
    </source>
</evidence>
<keyword evidence="1" id="KW-0732">Signal</keyword>
<gene>
    <name evidence="2" type="ORF">EG327_007463</name>
</gene>
<name>A0A8H3Z3A3_VENIN</name>
<feature type="signal peptide" evidence="1">
    <location>
        <begin position="1"/>
        <end position="22"/>
    </location>
</feature>
<sequence length="60" mass="6071">MHMHIHGLKQLLVLALAGSGLACQCTAYGKKLAQVDIKATVAACGRSGGHIINAGSSAVQ</sequence>
<proteinExistence type="predicted"/>
<dbReference type="AlphaFoldDB" id="A0A8H3Z3A3"/>
<accession>A0A8H3Z3A3</accession>
<evidence type="ECO:0000256" key="1">
    <source>
        <dbReference type="SAM" id="SignalP"/>
    </source>
</evidence>
<feature type="non-terminal residue" evidence="2">
    <location>
        <position position="60"/>
    </location>
</feature>
<organism evidence="2 3">
    <name type="scientific">Venturia inaequalis</name>
    <name type="common">Apple scab fungus</name>
    <dbReference type="NCBI Taxonomy" id="5025"/>
    <lineage>
        <taxon>Eukaryota</taxon>
        <taxon>Fungi</taxon>
        <taxon>Dikarya</taxon>
        <taxon>Ascomycota</taxon>
        <taxon>Pezizomycotina</taxon>
        <taxon>Dothideomycetes</taxon>
        <taxon>Pleosporomycetidae</taxon>
        <taxon>Venturiales</taxon>
        <taxon>Venturiaceae</taxon>
        <taxon>Venturia</taxon>
    </lineage>
</organism>
<keyword evidence="3" id="KW-1185">Reference proteome</keyword>
<protein>
    <submittedName>
        <fullName evidence="2">Uncharacterized protein</fullName>
    </submittedName>
</protein>
<feature type="chain" id="PRO_5034889011" evidence="1">
    <location>
        <begin position="23"/>
        <end position="60"/>
    </location>
</feature>
<evidence type="ECO:0000313" key="3">
    <source>
        <dbReference type="Proteomes" id="UP000490939"/>
    </source>
</evidence>
<dbReference type="EMBL" id="WNWR01000448">
    <property type="protein sequence ID" value="KAE9978266.1"/>
    <property type="molecule type" value="Genomic_DNA"/>
</dbReference>
<dbReference type="Proteomes" id="UP000490939">
    <property type="component" value="Unassembled WGS sequence"/>
</dbReference>
<comment type="caution">
    <text evidence="2">The sequence shown here is derived from an EMBL/GenBank/DDBJ whole genome shotgun (WGS) entry which is preliminary data.</text>
</comment>
<reference evidence="2 3" key="1">
    <citation type="submission" date="2019-07" db="EMBL/GenBank/DDBJ databases">
        <title>Venturia inaequalis Genome Resource.</title>
        <authorList>
            <person name="Lichtner F.J."/>
        </authorList>
    </citation>
    <scope>NUCLEOTIDE SEQUENCE [LARGE SCALE GENOMIC DNA]</scope>
    <source>
        <strain evidence="2 3">DMI_063113</strain>
    </source>
</reference>